<gene>
    <name evidence="2" type="ORF">Aco03nite_074350</name>
</gene>
<organism evidence="2 3">
    <name type="scientific">Actinoplanes couchii</name>
    <dbReference type="NCBI Taxonomy" id="403638"/>
    <lineage>
        <taxon>Bacteria</taxon>
        <taxon>Bacillati</taxon>
        <taxon>Actinomycetota</taxon>
        <taxon>Actinomycetes</taxon>
        <taxon>Micromonosporales</taxon>
        <taxon>Micromonosporaceae</taxon>
        <taxon>Actinoplanes</taxon>
    </lineage>
</organism>
<accession>A0ABQ3XKK6</accession>
<feature type="region of interest" description="Disordered" evidence="1">
    <location>
        <begin position="1"/>
        <end position="21"/>
    </location>
</feature>
<sequence>MLTLAGVQPPAHMTGTALTGTDRPRYAFGMRNRMDERYDMVRTVRDQRFRYLRNFAPHRPWGSTRRTRGSRRVTRSGSRPTWTAP</sequence>
<protein>
    <submittedName>
        <fullName evidence="2">Uncharacterized protein</fullName>
    </submittedName>
</protein>
<dbReference type="SUPFAM" id="SSF53649">
    <property type="entry name" value="Alkaline phosphatase-like"/>
    <property type="match status" value="1"/>
</dbReference>
<evidence type="ECO:0000313" key="3">
    <source>
        <dbReference type="Proteomes" id="UP000612282"/>
    </source>
</evidence>
<reference evidence="2 3" key="1">
    <citation type="submission" date="2021-01" db="EMBL/GenBank/DDBJ databases">
        <title>Whole genome shotgun sequence of Actinoplanes couchii NBRC 106145.</title>
        <authorList>
            <person name="Komaki H."/>
            <person name="Tamura T."/>
        </authorList>
    </citation>
    <scope>NUCLEOTIDE SEQUENCE [LARGE SCALE GENOMIC DNA]</scope>
    <source>
        <strain evidence="2 3">NBRC 106145</strain>
    </source>
</reference>
<name>A0ABQ3XKK6_9ACTN</name>
<evidence type="ECO:0000256" key="1">
    <source>
        <dbReference type="SAM" id="MobiDB-lite"/>
    </source>
</evidence>
<dbReference type="Gene3D" id="3.40.720.10">
    <property type="entry name" value="Alkaline Phosphatase, subunit A"/>
    <property type="match status" value="1"/>
</dbReference>
<proteinExistence type="predicted"/>
<evidence type="ECO:0000313" key="2">
    <source>
        <dbReference type="EMBL" id="GID59031.1"/>
    </source>
</evidence>
<comment type="caution">
    <text evidence="2">The sequence shown here is derived from an EMBL/GenBank/DDBJ whole genome shotgun (WGS) entry which is preliminary data.</text>
</comment>
<dbReference type="Proteomes" id="UP000612282">
    <property type="component" value="Unassembled WGS sequence"/>
</dbReference>
<dbReference type="EMBL" id="BOMG01000094">
    <property type="protein sequence ID" value="GID59031.1"/>
    <property type="molecule type" value="Genomic_DNA"/>
</dbReference>
<feature type="compositionally biased region" description="Basic residues" evidence="1">
    <location>
        <begin position="65"/>
        <end position="74"/>
    </location>
</feature>
<keyword evidence="3" id="KW-1185">Reference proteome</keyword>
<dbReference type="InterPro" id="IPR017850">
    <property type="entry name" value="Alkaline_phosphatase_core_sf"/>
</dbReference>
<feature type="region of interest" description="Disordered" evidence="1">
    <location>
        <begin position="57"/>
        <end position="85"/>
    </location>
</feature>